<reference evidence="2" key="1">
    <citation type="journal article" date="2021" name="PeerJ">
        <title>Extensive microbial diversity within the chicken gut microbiome revealed by metagenomics and culture.</title>
        <authorList>
            <person name="Gilroy R."/>
            <person name="Ravi A."/>
            <person name="Getino M."/>
            <person name="Pursley I."/>
            <person name="Horton D.L."/>
            <person name="Alikhan N.F."/>
            <person name="Baker D."/>
            <person name="Gharbi K."/>
            <person name="Hall N."/>
            <person name="Watson M."/>
            <person name="Adriaenssens E.M."/>
            <person name="Foster-Nyarko E."/>
            <person name="Jarju S."/>
            <person name="Secka A."/>
            <person name="Antonio M."/>
            <person name="Oren A."/>
            <person name="Chaudhuri R.R."/>
            <person name="La Ragione R."/>
            <person name="Hildebrand F."/>
            <person name="Pallen M.J."/>
        </authorList>
    </citation>
    <scope>NUCLEOTIDE SEQUENCE</scope>
    <source>
        <strain evidence="2">2189</strain>
    </source>
</reference>
<evidence type="ECO:0000313" key="3">
    <source>
        <dbReference type="Proteomes" id="UP000886847"/>
    </source>
</evidence>
<sequence length="143" mass="15631">MTQKRLPYLKIAAALLAVAFVFAAGGCGVQQLSSLREFARPWQGEYRCEEARWGGEDMLPRLGGIVVTLGEEGRFTAEVRLRSKKSLRTGGSYVYDEGTGRLEFSLSYGGEVRRAVTCLQKGAFTLSARVCGKAVVLRFCAVV</sequence>
<feature type="chain" id="PRO_5039171235" description="Lipoprotein" evidence="1">
    <location>
        <begin position="24"/>
        <end position="143"/>
    </location>
</feature>
<keyword evidence="1" id="KW-0732">Signal</keyword>
<organism evidence="2 3">
    <name type="scientific">Candidatus Borkfalkia faecavium</name>
    <dbReference type="NCBI Taxonomy" id="2838508"/>
    <lineage>
        <taxon>Bacteria</taxon>
        <taxon>Bacillati</taxon>
        <taxon>Bacillota</taxon>
        <taxon>Clostridia</taxon>
        <taxon>Christensenellales</taxon>
        <taxon>Christensenellaceae</taxon>
        <taxon>Candidatus Borkfalkia</taxon>
    </lineage>
</organism>
<dbReference type="PROSITE" id="PS51257">
    <property type="entry name" value="PROKAR_LIPOPROTEIN"/>
    <property type="match status" value="1"/>
</dbReference>
<feature type="signal peptide" evidence="1">
    <location>
        <begin position="1"/>
        <end position="23"/>
    </location>
</feature>
<evidence type="ECO:0008006" key="4">
    <source>
        <dbReference type="Google" id="ProtNLM"/>
    </source>
</evidence>
<dbReference type="EMBL" id="DXEW01000025">
    <property type="protein sequence ID" value="HIX50544.1"/>
    <property type="molecule type" value="Genomic_DNA"/>
</dbReference>
<evidence type="ECO:0000256" key="1">
    <source>
        <dbReference type="SAM" id="SignalP"/>
    </source>
</evidence>
<comment type="caution">
    <text evidence="2">The sequence shown here is derived from an EMBL/GenBank/DDBJ whole genome shotgun (WGS) entry which is preliminary data.</text>
</comment>
<accession>A0A9D2AVE8</accession>
<dbReference type="AlphaFoldDB" id="A0A9D2AVE8"/>
<gene>
    <name evidence="2" type="ORF">H9851_04615</name>
</gene>
<evidence type="ECO:0000313" key="2">
    <source>
        <dbReference type="EMBL" id="HIX50544.1"/>
    </source>
</evidence>
<reference evidence="2" key="2">
    <citation type="submission" date="2021-04" db="EMBL/GenBank/DDBJ databases">
        <authorList>
            <person name="Gilroy R."/>
        </authorList>
    </citation>
    <scope>NUCLEOTIDE SEQUENCE</scope>
    <source>
        <strain evidence="2">2189</strain>
    </source>
</reference>
<name>A0A9D2AVE8_9FIRM</name>
<proteinExistence type="predicted"/>
<dbReference type="Proteomes" id="UP000886847">
    <property type="component" value="Unassembled WGS sequence"/>
</dbReference>
<protein>
    <recommendedName>
        <fullName evidence="4">Lipoprotein</fullName>
    </recommendedName>
</protein>